<dbReference type="EC" id="1.7.1.13" evidence="6"/>
<dbReference type="Gene3D" id="3.30.1130.10">
    <property type="match status" value="2"/>
</dbReference>
<dbReference type="PIRSF" id="PIRSF004750">
    <property type="entry name" value="Nitrile_oxidored_YqcD_prd"/>
    <property type="match status" value="1"/>
</dbReference>
<dbReference type="SUPFAM" id="SSF55620">
    <property type="entry name" value="Tetrahydrobiopterin biosynthesis enzymes-like"/>
    <property type="match status" value="1"/>
</dbReference>
<name>A4A3I6_9GAMM</name>
<keyword evidence="2" id="KW-0671">Queuosine biosynthesis</keyword>
<keyword evidence="3" id="KW-0521">NADP</keyword>
<dbReference type="GO" id="GO:0033739">
    <property type="term" value="F:preQ1 synthase activity"/>
    <property type="evidence" value="ECO:0007669"/>
    <property type="project" value="UniProtKB-EC"/>
</dbReference>
<dbReference type="Proteomes" id="UP000019205">
    <property type="component" value="Chromosome"/>
</dbReference>
<dbReference type="NCBIfam" id="TIGR03138">
    <property type="entry name" value="QueF"/>
    <property type="match status" value="1"/>
</dbReference>
<evidence type="ECO:0000256" key="1">
    <source>
        <dbReference type="ARBA" id="ARBA00022490"/>
    </source>
</evidence>
<reference evidence="6 7" key="1">
    <citation type="journal article" date="2007" name="Proc. Natl. Acad. Sci. U.S.A.">
        <title>Characterization of a marine gammaproteobacterium capable of aerobic anoxygenic photosynthesis.</title>
        <authorList>
            <person name="Fuchs B.M."/>
            <person name="Spring S."/>
            <person name="Teeling H."/>
            <person name="Quast C."/>
            <person name="Wulf J."/>
            <person name="Schattenhofer M."/>
            <person name="Yan S."/>
            <person name="Ferriera S."/>
            <person name="Johnson J."/>
            <person name="Glockner F.O."/>
            <person name="Amann R."/>
        </authorList>
    </citation>
    <scope>NUCLEOTIDE SEQUENCE [LARGE SCALE GENOMIC DNA]</scope>
    <source>
        <strain evidence="6">KT71</strain>
    </source>
</reference>
<protein>
    <submittedName>
        <fullName evidence="6">7-cyano-7-deazaguanine reductase</fullName>
        <ecNumber evidence="6">1.7.1.13</ecNumber>
    </submittedName>
</protein>
<dbReference type="Pfam" id="PF14819">
    <property type="entry name" value="QueF_N"/>
    <property type="match status" value="1"/>
</dbReference>
<dbReference type="STRING" id="314285.KT71_16356"/>
<keyword evidence="4 6" id="KW-0560">Oxidoreductase</keyword>
<gene>
    <name evidence="6" type="ORF">KT71_16356</name>
</gene>
<evidence type="ECO:0000313" key="7">
    <source>
        <dbReference type="Proteomes" id="UP000019205"/>
    </source>
</evidence>
<evidence type="ECO:0000256" key="3">
    <source>
        <dbReference type="ARBA" id="ARBA00022857"/>
    </source>
</evidence>
<keyword evidence="7" id="KW-1185">Reference proteome</keyword>
<dbReference type="InterPro" id="IPR050084">
    <property type="entry name" value="NADPH_dep_7-cyano-7-deazaG_red"/>
</dbReference>
<dbReference type="GO" id="GO:0005737">
    <property type="term" value="C:cytoplasm"/>
    <property type="evidence" value="ECO:0007669"/>
    <property type="project" value="InterPro"/>
</dbReference>
<dbReference type="InterPro" id="IPR016428">
    <property type="entry name" value="QueF_type2"/>
</dbReference>
<comment type="caution">
    <text evidence="6">The sequence shown here is derived from an EMBL/GenBank/DDBJ whole genome shotgun (WGS) entry which is preliminary data.</text>
</comment>
<evidence type="ECO:0000259" key="5">
    <source>
        <dbReference type="Pfam" id="PF14819"/>
    </source>
</evidence>
<dbReference type="InterPro" id="IPR029500">
    <property type="entry name" value="QueF"/>
</dbReference>
<dbReference type="PANTHER" id="PTHR34354">
    <property type="entry name" value="NADPH-DEPENDENT 7-CYANO-7-DEAZAGUANINE REDUCTASE"/>
    <property type="match status" value="1"/>
</dbReference>
<dbReference type="GO" id="GO:0008616">
    <property type="term" value="P:tRNA queuosine(34) biosynthetic process"/>
    <property type="evidence" value="ECO:0007669"/>
    <property type="project" value="UniProtKB-KW"/>
</dbReference>
<proteinExistence type="predicted"/>
<evidence type="ECO:0000256" key="4">
    <source>
        <dbReference type="ARBA" id="ARBA00023002"/>
    </source>
</evidence>
<reference evidence="6 7" key="2">
    <citation type="journal article" date="2009" name="PLoS ONE">
        <title>The photosynthetic apparatus and its regulation in the aerobic gammaproteobacterium Congregibacter litoralis gen. nov., sp. nov.</title>
        <authorList>
            <person name="Spring S."/>
            <person name="Lunsdorf H."/>
            <person name="Fuchs B.M."/>
            <person name="Tindall B.J."/>
        </authorList>
    </citation>
    <scope>NUCLEOTIDE SEQUENCE [LARGE SCALE GENOMIC DNA]</scope>
    <source>
        <strain evidence="6">KT71</strain>
    </source>
</reference>
<feature type="domain" description="NADPH-dependent 7-cyano-7-deazaguanine reductase N-terminal" evidence="5">
    <location>
        <begin position="22"/>
        <end position="127"/>
    </location>
</feature>
<dbReference type="AlphaFoldDB" id="A4A3I6"/>
<evidence type="ECO:0000313" key="6">
    <source>
        <dbReference type="EMBL" id="EAQ99259.1"/>
    </source>
</evidence>
<keyword evidence="1" id="KW-0963">Cytoplasm</keyword>
<dbReference type="Pfam" id="PF14489">
    <property type="entry name" value="QueF"/>
    <property type="match status" value="1"/>
</dbReference>
<evidence type="ECO:0000256" key="2">
    <source>
        <dbReference type="ARBA" id="ARBA00022785"/>
    </source>
</evidence>
<dbReference type="PANTHER" id="PTHR34354:SF1">
    <property type="entry name" value="NADPH-DEPENDENT 7-CYANO-7-DEAZAGUANINE REDUCTASE"/>
    <property type="match status" value="1"/>
</dbReference>
<dbReference type="HOGENOM" id="CLU_054738_0_0_6"/>
<dbReference type="InterPro" id="IPR043133">
    <property type="entry name" value="GTP-CH-I_C/QueF"/>
</dbReference>
<dbReference type="EMBL" id="AAOA02000001">
    <property type="protein sequence ID" value="EAQ99259.1"/>
    <property type="molecule type" value="Genomic_DNA"/>
</dbReference>
<sequence>MSGDALTHDKGPLLGQQVVGSEQYDPSLLFPVPRSNARASLPEQRFQGFGEDIWHAYELSWLSAAGMPQAFVGTFAIPATSANLIESKSLKLYLNSLNNHRFTSAEAARQTIVRDLSEVAGAPVSLTLGSPEDPAFRGEDLPGSCLDDLEVTVPDAADPVLLTGVAGDGLLYTHLMRSLCPVTAQPDWATVVVETRGVAPESPGLLRYLLAYRNHQEFHEQCVERIYTDILDRLQPDYLSVHALYTRRGGLDISPWRCSEHQPAPRYRLNRQ</sequence>
<dbReference type="eggNOG" id="COG2904">
    <property type="taxonomic scope" value="Bacteria"/>
</dbReference>
<organism evidence="6 7">
    <name type="scientific">Congregibacter litoralis KT71</name>
    <dbReference type="NCBI Taxonomy" id="314285"/>
    <lineage>
        <taxon>Bacteria</taxon>
        <taxon>Pseudomonadati</taxon>
        <taxon>Pseudomonadota</taxon>
        <taxon>Gammaproteobacteria</taxon>
        <taxon>Cellvibrionales</taxon>
        <taxon>Halieaceae</taxon>
        <taxon>Congregibacter</taxon>
    </lineage>
</organism>
<dbReference type="eggNOG" id="COG0780">
    <property type="taxonomic scope" value="Bacteria"/>
</dbReference>
<accession>A4A3I6</accession>
<dbReference type="RefSeq" id="WP_008295703.1">
    <property type="nucleotide sequence ID" value="NZ_CM002299.1"/>
</dbReference>
<dbReference type="InterPro" id="IPR029139">
    <property type="entry name" value="QueF_N"/>
</dbReference>